<dbReference type="GeneID" id="87925676"/>
<name>A0ABR0HQZ5_9PEZI</name>
<proteinExistence type="predicted"/>
<accession>A0ABR0HQZ5</accession>
<dbReference type="RefSeq" id="XP_062769186.1">
    <property type="nucleotide sequence ID" value="XM_062905661.1"/>
</dbReference>
<evidence type="ECO:0000256" key="1">
    <source>
        <dbReference type="SAM" id="MobiDB-lite"/>
    </source>
</evidence>
<reference evidence="2 3" key="1">
    <citation type="journal article" date="2023" name="bioRxiv">
        <title>High-quality genome assemblies of four members of thePodospora anserinaspecies complex.</title>
        <authorList>
            <person name="Ament-Velasquez S.L."/>
            <person name="Vogan A.A."/>
            <person name="Wallerman O."/>
            <person name="Hartmann F."/>
            <person name="Gautier V."/>
            <person name="Silar P."/>
            <person name="Giraud T."/>
            <person name="Johannesson H."/>
        </authorList>
    </citation>
    <scope>NUCLEOTIDE SEQUENCE [LARGE SCALE GENOMIC DNA]</scope>
    <source>
        <strain evidence="2 3">CBS 411.78</strain>
    </source>
</reference>
<feature type="region of interest" description="Disordered" evidence="1">
    <location>
        <begin position="1"/>
        <end position="56"/>
    </location>
</feature>
<dbReference type="EMBL" id="JAFFHB010000002">
    <property type="protein sequence ID" value="KAK4670516.1"/>
    <property type="molecule type" value="Genomic_DNA"/>
</dbReference>
<dbReference type="Proteomes" id="UP001326199">
    <property type="component" value="Unassembled WGS sequence"/>
</dbReference>
<keyword evidence="3" id="KW-1185">Reference proteome</keyword>
<comment type="caution">
    <text evidence="2">The sequence shown here is derived from an EMBL/GenBank/DDBJ whole genome shotgun (WGS) entry which is preliminary data.</text>
</comment>
<evidence type="ECO:0000313" key="2">
    <source>
        <dbReference type="EMBL" id="KAK4670516.1"/>
    </source>
</evidence>
<protein>
    <submittedName>
        <fullName evidence="2">Uncharacterized protein</fullName>
    </submittedName>
</protein>
<evidence type="ECO:0000313" key="3">
    <source>
        <dbReference type="Proteomes" id="UP001326199"/>
    </source>
</evidence>
<sequence length="87" mass="9279">MHLLKLPKNVRGGCQSSSYGLHVEPMDLGSGNWSRGAEPSVTGNKQARSKAGGSIGTRSVAKMQQALRALFPERLHMCGRQETASLG</sequence>
<organism evidence="2 3">
    <name type="scientific">Podospora pseudopauciseta</name>
    <dbReference type="NCBI Taxonomy" id="2093780"/>
    <lineage>
        <taxon>Eukaryota</taxon>
        <taxon>Fungi</taxon>
        <taxon>Dikarya</taxon>
        <taxon>Ascomycota</taxon>
        <taxon>Pezizomycotina</taxon>
        <taxon>Sordariomycetes</taxon>
        <taxon>Sordariomycetidae</taxon>
        <taxon>Sordariales</taxon>
        <taxon>Podosporaceae</taxon>
        <taxon>Podospora</taxon>
    </lineage>
</organism>
<gene>
    <name evidence="2" type="ORF">QC763_0043580</name>
</gene>